<feature type="compositionally biased region" description="Basic and acidic residues" evidence="1">
    <location>
        <begin position="134"/>
        <end position="148"/>
    </location>
</feature>
<reference evidence="2" key="2">
    <citation type="submission" date="2020-06" db="EMBL/GenBank/DDBJ databases">
        <title>Helianthus annuus Genome sequencing and assembly Release 2.</title>
        <authorList>
            <person name="Gouzy J."/>
            <person name="Langlade N."/>
            <person name="Munos S."/>
        </authorList>
    </citation>
    <scope>NUCLEOTIDE SEQUENCE</scope>
    <source>
        <tissue evidence="2">Leaves</tissue>
    </source>
</reference>
<dbReference type="EMBL" id="MNCJ02000322">
    <property type="protein sequence ID" value="KAF5797398.1"/>
    <property type="molecule type" value="Genomic_DNA"/>
</dbReference>
<dbReference type="AlphaFoldDB" id="A0A9K3IIA3"/>
<proteinExistence type="predicted"/>
<dbReference type="Gramene" id="mRNA:HanXRQr2_Chr07g0280161">
    <property type="protein sequence ID" value="mRNA:HanXRQr2_Chr07g0280161"/>
    <property type="gene ID" value="HanXRQr2_Chr07g0280161"/>
</dbReference>
<name>A0A9K3IIA3_HELAN</name>
<protein>
    <submittedName>
        <fullName evidence="2">Uncharacterized protein</fullName>
    </submittedName>
</protein>
<accession>A0A9K3IIA3</accession>
<gene>
    <name evidence="2" type="ORF">HanXRQr2_Chr07g0280161</name>
</gene>
<reference evidence="2" key="1">
    <citation type="journal article" date="2017" name="Nature">
        <title>The sunflower genome provides insights into oil metabolism, flowering and Asterid evolution.</title>
        <authorList>
            <person name="Badouin H."/>
            <person name="Gouzy J."/>
            <person name="Grassa C.J."/>
            <person name="Murat F."/>
            <person name="Staton S.E."/>
            <person name="Cottret L."/>
            <person name="Lelandais-Briere C."/>
            <person name="Owens G.L."/>
            <person name="Carrere S."/>
            <person name="Mayjonade B."/>
            <person name="Legrand L."/>
            <person name="Gill N."/>
            <person name="Kane N.C."/>
            <person name="Bowers J.E."/>
            <person name="Hubner S."/>
            <person name="Bellec A."/>
            <person name="Berard A."/>
            <person name="Berges H."/>
            <person name="Blanchet N."/>
            <person name="Boniface M.C."/>
            <person name="Brunel D."/>
            <person name="Catrice O."/>
            <person name="Chaidir N."/>
            <person name="Claudel C."/>
            <person name="Donnadieu C."/>
            <person name="Faraut T."/>
            <person name="Fievet G."/>
            <person name="Helmstetter N."/>
            <person name="King M."/>
            <person name="Knapp S.J."/>
            <person name="Lai Z."/>
            <person name="Le Paslier M.C."/>
            <person name="Lippi Y."/>
            <person name="Lorenzon L."/>
            <person name="Mandel J.R."/>
            <person name="Marage G."/>
            <person name="Marchand G."/>
            <person name="Marquand E."/>
            <person name="Bret-Mestries E."/>
            <person name="Morien E."/>
            <person name="Nambeesan S."/>
            <person name="Nguyen T."/>
            <person name="Pegot-Espagnet P."/>
            <person name="Pouilly N."/>
            <person name="Raftis F."/>
            <person name="Sallet E."/>
            <person name="Schiex T."/>
            <person name="Thomas J."/>
            <person name="Vandecasteele C."/>
            <person name="Vares D."/>
            <person name="Vear F."/>
            <person name="Vautrin S."/>
            <person name="Crespi M."/>
            <person name="Mangin B."/>
            <person name="Burke J.M."/>
            <person name="Salse J."/>
            <person name="Munos S."/>
            <person name="Vincourt P."/>
            <person name="Rieseberg L.H."/>
            <person name="Langlade N.B."/>
        </authorList>
    </citation>
    <scope>NUCLEOTIDE SEQUENCE</scope>
    <source>
        <tissue evidence="2">Leaves</tissue>
    </source>
</reference>
<evidence type="ECO:0000313" key="3">
    <source>
        <dbReference type="Proteomes" id="UP000215914"/>
    </source>
</evidence>
<evidence type="ECO:0000313" key="2">
    <source>
        <dbReference type="EMBL" id="KAF5797398.1"/>
    </source>
</evidence>
<keyword evidence="3" id="KW-1185">Reference proteome</keyword>
<feature type="region of interest" description="Disordered" evidence="1">
    <location>
        <begin position="119"/>
        <end position="156"/>
    </location>
</feature>
<organism evidence="2 3">
    <name type="scientific">Helianthus annuus</name>
    <name type="common">Common sunflower</name>
    <dbReference type="NCBI Taxonomy" id="4232"/>
    <lineage>
        <taxon>Eukaryota</taxon>
        <taxon>Viridiplantae</taxon>
        <taxon>Streptophyta</taxon>
        <taxon>Embryophyta</taxon>
        <taxon>Tracheophyta</taxon>
        <taxon>Spermatophyta</taxon>
        <taxon>Magnoliopsida</taxon>
        <taxon>eudicotyledons</taxon>
        <taxon>Gunneridae</taxon>
        <taxon>Pentapetalae</taxon>
        <taxon>asterids</taxon>
        <taxon>campanulids</taxon>
        <taxon>Asterales</taxon>
        <taxon>Asteraceae</taxon>
        <taxon>Asteroideae</taxon>
        <taxon>Heliantheae alliance</taxon>
        <taxon>Heliantheae</taxon>
        <taxon>Helianthus</taxon>
    </lineage>
</organism>
<evidence type="ECO:0000256" key="1">
    <source>
        <dbReference type="SAM" id="MobiDB-lite"/>
    </source>
</evidence>
<sequence length="265" mass="28613">MCVTFINGYSLINVLDPKAAGAMVEAIQEDGKPTWLDQIRGRFLHPTDESLSRYANDVLGEDVGNDPVDPVRQEVVILSSGSSDQTPEGLTSCCARAGTARGDAAEPVHEVVDDVVDAEMSVDPSAQLKTRRQTKADKSDRGKEKAEGRVSGTSHKRPPILPCLDYVVVSVTLSGLGVGEKSRESDSDDRATLTEHMKKKSLEDKKRKLDEQAASIHAAKKAKLHKEAFPAPSESEIDMGIFSENRGNLLEEIFAASAPPVLSDC</sequence>
<dbReference type="Proteomes" id="UP000215914">
    <property type="component" value="Unassembled WGS sequence"/>
</dbReference>
<comment type="caution">
    <text evidence="2">The sequence shown here is derived from an EMBL/GenBank/DDBJ whole genome shotgun (WGS) entry which is preliminary data.</text>
</comment>